<organism evidence="1 2">
    <name type="scientific">Fusarium fujikuroi</name>
    <name type="common">Bakanae and foot rot disease fungus</name>
    <name type="synonym">Gibberella fujikuroi</name>
    <dbReference type="NCBI Taxonomy" id="5127"/>
    <lineage>
        <taxon>Eukaryota</taxon>
        <taxon>Fungi</taxon>
        <taxon>Dikarya</taxon>
        <taxon>Ascomycota</taxon>
        <taxon>Pezizomycotina</taxon>
        <taxon>Sordariomycetes</taxon>
        <taxon>Hypocreomycetidae</taxon>
        <taxon>Hypocreales</taxon>
        <taxon>Nectriaceae</taxon>
        <taxon>Fusarium</taxon>
        <taxon>Fusarium fujikuroi species complex</taxon>
    </lineage>
</organism>
<evidence type="ECO:0000313" key="1">
    <source>
        <dbReference type="EMBL" id="VTT62477.1"/>
    </source>
</evidence>
<dbReference type="AlphaFoldDB" id="A0A2H3RBN6"/>
<reference evidence="1" key="1">
    <citation type="submission" date="2019-05" db="EMBL/GenBank/DDBJ databases">
        <authorList>
            <person name="Piombo E."/>
        </authorList>
    </citation>
    <scope>NUCLEOTIDE SEQUENCE</scope>
    <source>
        <strain evidence="1">C2S</strain>
    </source>
</reference>
<comment type="caution">
    <text evidence="1">The sequence shown here is derived from an EMBL/GenBank/DDBJ whole genome shotgun (WGS) entry which is preliminary data.</text>
</comment>
<name>A0A2H3RBN6_FUSFU</name>
<dbReference type="Proteomes" id="UP000760494">
    <property type="component" value="Unassembled WGS sequence"/>
</dbReference>
<accession>A0A2H3RBN6</accession>
<sequence length="115" mass="12902">MPSIQENKTNLIAKAKNMEENLINVSADAATIEACFTLIAMSRGTHEIKQRCQTSGCNKLVKTSLYCKPCQARASARARARSHKHHLTGELVVRTKRQMADPSAFERGKEWETQE</sequence>
<protein>
    <submittedName>
        <fullName evidence="1">Uncharacterized protein</fullName>
    </submittedName>
</protein>
<dbReference type="EMBL" id="CABFJX010000079">
    <property type="protein sequence ID" value="VTT62477.1"/>
    <property type="molecule type" value="Genomic_DNA"/>
</dbReference>
<gene>
    <name evidence="1" type="ORF">C2S_4907</name>
</gene>
<proteinExistence type="predicted"/>
<evidence type="ECO:0000313" key="2">
    <source>
        <dbReference type="Proteomes" id="UP000760494"/>
    </source>
</evidence>